<name>A0ACB8Z588_ARCLA</name>
<comment type="caution">
    <text evidence="1">The sequence shown here is derived from an EMBL/GenBank/DDBJ whole genome shotgun (WGS) entry which is preliminary data.</text>
</comment>
<gene>
    <name evidence="1" type="ORF">L6452_32355</name>
</gene>
<sequence length="110" mass="12381">MDRAKKPAQTPHPPTRFTSRRTPQTNTESNVDTEVEENVVIPVTGYLNQPLTNTDITEEESLNIASTEVESQQLSIVKATILDIEVDALEKEHQEARLICLECKSNFNND</sequence>
<dbReference type="EMBL" id="CM042057">
    <property type="protein sequence ID" value="KAI3692538.1"/>
    <property type="molecule type" value="Genomic_DNA"/>
</dbReference>
<organism evidence="1 2">
    <name type="scientific">Arctium lappa</name>
    <name type="common">Greater burdock</name>
    <name type="synonym">Lappa major</name>
    <dbReference type="NCBI Taxonomy" id="4217"/>
    <lineage>
        <taxon>Eukaryota</taxon>
        <taxon>Viridiplantae</taxon>
        <taxon>Streptophyta</taxon>
        <taxon>Embryophyta</taxon>
        <taxon>Tracheophyta</taxon>
        <taxon>Spermatophyta</taxon>
        <taxon>Magnoliopsida</taxon>
        <taxon>eudicotyledons</taxon>
        <taxon>Gunneridae</taxon>
        <taxon>Pentapetalae</taxon>
        <taxon>asterids</taxon>
        <taxon>campanulids</taxon>
        <taxon>Asterales</taxon>
        <taxon>Asteraceae</taxon>
        <taxon>Carduoideae</taxon>
        <taxon>Cardueae</taxon>
        <taxon>Arctiinae</taxon>
        <taxon>Arctium</taxon>
    </lineage>
</organism>
<evidence type="ECO:0000313" key="2">
    <source>
        <dbReference type="Proteomes" id="UP001055879"/>
    </source>
</evidence>
<dbReference type="Proteomes" id="UP001055879">
    <property type="component" value="Linkage Group LG11"/>
</dbReference>
<proteinExistence type="predicted"/>
<reference evidence="1 2" key="2">
    <citation type="journal article" date="2022" name="Mol. Ecol. Resour.">
        <title>The genomes of chicory, endive, great burdock and yacon provide insights into Asteraceae paleo-polyploidization history and plant inulin production.</title>
        <authorList>
            <person name="Fan W."/>
            <person name="Wang S."/>
            <person name="Wang H."/>
            <person name="Wang A."/>
            <person name="Jiang F."/>
            <person name="Liu H."/>
            <person name="Zhao H."/>
            <person name="Xu D."/>
            <person name="Zhang Y."/>
        </authorList>
    </citation>
    <scope>NUCLEOTIDE SEQUENCE [LARGE SCALE GENOMIC DNA]</scope>
    <source>
        <strain evidence="2">cv. Niubang</strain>
    </source>
</reference>
<keyword evidence="2" id="KW-1185">Reference proteome</keyword>
<reference evidence="2" key="1">
    <citation type="journal article" date="2022" name="Mol. Ecol. Resour.">
        <title>The genomes of chicory, endive, great burdock and yacon provide insights into Asteraceae palaeo-polyploidization history and plant inulin production.</title>
        <authorList>
            <person name="Fan W."/>
            <person name="Wang S."/>
            <person name="Wang H."/>
            <person name="Wang A."/>
            <person name="Jiang F."/>
            <person name="Liu H."/>
            <person name="Zhao H."/>
            <person name="Xu D."/>
            <person name="Zhang Y."/>
        </authorList>
    </citation>
    <scope>NUCLEOTIDE SEQUENCE [LARGE SCALE GENOMIC DNA]</scope>
    <source>
        <strain evidence="2">cv. Niubang</strain>
    </source>
</reference>
<evidence type="ECO:0000313" key="1">
    <source>
        <dbReference type="EMBL" id="KAI3692538.1"/>
    </source>
</evidence>
<accession>A0ACB8Z588</accession>
<protein>
    <submittedName>
        <fullName evidence="1">Uncharacterized protein</fullName>
    </submittedName>
</protein>